<dbReference type="Gene3D" id="3.40.50.1820">
    <property type="entry name" value="alpha/beta hydrolase"/>
    <property type="match status" value="1"/>
</dbReference>
<dbReference type="RefSeq" id="WP_170070294.1">
    <property type="nucleotide sequence ID" value="NZ_PVNE01000001.1"/>
</dbReference>
<dbReference type="SUPFAM" id="SSF53474">
    <property type="entry name" value="alpha/beta-Hydrolases"/>
    <property type="match status" value="1"/>
</dbReference>
<dbReference type="InterPro" id="IPR029058">
    <property type="entry name" value="AB_hydrolase_fold"/>
</dbReference>
<organism evidence="2 3">
    <name type="scientific">Planifilum fimeticola</name>
    <dbReference type="NCBI Taxonomy" id="201975"/>
    <lineage>
        <taxon>Bacteria</taxon>
        <taxon>Bacillati</taxon>
        <taxon>Bacillota</taxon>
        <taxon>Bacilli</taxon>
        <taxon>Bacillales</taxon>
        <taxon>Thermoactinomycetaceae</taxon>
        <taxon>Planifilum</taxon>
    </lineage>
</organism>
<dbReference type="InterPro" id="IPR022742">
    <property type="entry name" value="Hydrolase_4"/>
</dbReference>
<dbReference type="Proteomes" id="UP000237797">
    <property type="component" value="Unassembled WGS sequence"/>
</dbReference>
<dbReference type="Pfam" id="PF12146">
    <property type="entry name" value="Hydrolase_4"/>
    <property type="match status" value="1"/>
</dbReference>
<dbReference type="InterPro" id="IPR053145">
    <property type="entry name" value="AB_hydrolase_Est10"/>
</dbReference>
<dbReference type="AlphaFoldDB" id="A0A2T0LJ69"/>
<accession>A0A2T0LJ69</accession>
<name>A0A2T0LJ69_9BACL</name>
<reference evidence="2 3" key="1">
    <citation type="submission" date="2018-03" db="EMBL/GenBank/DDBJ databases">
        <title>Genomic Encyclopedia of Archaeal and Bacterial Type Strains, Phase II (KMG-II): from individual species to whole genera.</title>
        <authorList>
            <person name="Goeker M."/>
        </authorList>
    </citation>
    <scope>NUCLEOTIDE SEQUENCE [LARGE SCALE GENOMIC DNA]</scope>
    <source>
        <strain evidence="2 3">DSM 44946</strain>
    </source>
</reference>
<gene>
    <name evidence="2" type="ORF">CLV97_10143</name>
</gene>
<dbReference type="PANTHER" id="PTHR43265">
    <property type="entry name" value="ESTERASE ESTD"/>
    <property type="match status" value="1"/>
</dbReference>
<dbReference type="GO" id="GO:0052689">
    <property type="term" value="F:carboxylic ester hydrolase activity"/>
    <property type="evidence" value="ECO:0007669"/>
    <property type="project" value="TreeGrafter"/>
</dbReference>
<evidence type="ECO:0000259" key="1">
    <source>
        <dbReference type="Pfam" id="PF12146"/>
    </source>
</evidence>
<dbReference type="EMBL" id="PVNE01000001">
    <property type="protein sequence ID" value="PRX42555.1"/>
    <property type="molecule type" value="Genomic_DNA"/>
</dbReference>
<keyword evidence="3" id="KW-1185">Reference proteome</keyword>
<evidence type="ECO:0000313" key="3">
    <source>
        <dbReference type="Proteomes" id="UP000237797"/>
    </source>
</evidence>
<dbReference type="PANTHER" id="PTHR43265:SF1">
    <property type="entry name" value="ESTERASE ESTD"/>
    <property type="match status" value="1"/>
</dbReference>
<protein>
    <recommendedName>
        <fullName evidence="1">Serine aminopeptidase S33 domain-containing protein</fullName>
    </recommendedName>
</protein>
<sequence>MNQNRQREYPTELRIGEVVLRGAVHRPGYSPHPAVILYHGFTGNRMESKWLFVQFARRLAAEGWGCVRFDFSGSGESDGEFKEMTLGREIEEGKEILRYVRQMGGVDPEKVFLCGFSMGGVVATHVAASMPECVRGLCLWAPAGNMREKVEEYFRTGIPLPDGGVDLEGVTLGRPFYEELKEWDLYEGISSYKGPVLILHGDRDESVPLEWGRRYLQVYGASARLHSIRGANHVFSRISWREELFSESIAFFKSVLGSEQGA</sequence>
<feature type="domain" description="Serine aminopeptidase S33" evidence="1">
    <location>
        <begin position="31"/>
        <end position="150"/>
    </location>
</feature>
<comment type="caution">
    <text evidence="2">The sequence shown here is derived from an EMBL/GenBank/DDBJ whole genome shotgun (WGS) entry which is preliminary data.</text>
</comment>
<evidence type="ECO:0000313" key="2">
    <source>
        <dbReference type="EMBL" id="PRX42555.1"/>
    </source>
</evidence>
<proteinExistence type="predicted"/>